<keyword evidence="1" id="KW-1185">Reference proteome</keyword>
<proteinExistence type="predicted"/>
<sequence length="103" mass="12569">MVHQYRKRRHERQIRRWYIRPVNLYHQQFGQYHEFIRQLRSCDPQWYFNYIRLTPDQSETDFEMPLNETTTSAGLSAIDLDTGDIYSEMGDHVNFEHSELAEN</sequence>
<accession>A0A915KDB4</accession>
<dbReference type="Proteomes" id="UP000887565">
    <property type="component" value="Unplaced"/>
</dbReference>
<protein>
    <submittedName>
        <fullName evidence="2">Uncharacterized protein</fullName>
    </submittedName>
</protein>
<dbReference type="WBParaSite" id="nRc.2.0.1.t36788-RA">
    <property type="protein sequence ID" value="nRc.2.0.1.t36788-RA"/>
    <property type="gene ID" value="nRc.2.0.1.g36788"/>
</dbReference>
<name>A0A915KDB4_ROMCU</name>
<organism evidence="1 2">
    <name type="scientific">Romanomermis culicivorax</name>
    <name type="common">Nematode worm</name>
    <dbReference type="NCBI Taxonomy" id="13658"/>
    <lineage>
        <taxon>Eukaryota</taxon>
        <taxon>Metazoa</taxon>
        <taxon>Ecdysozoa</taxon>
        <taxon>Nematoda</taxon>
        <taxon>Enoplea</taxon>
        <taxon>Dorylaimia</taxon>
        <taxon>Mermithida</taxon>
        <taxon>Mermithoidea</taxon>
        <taxon>Mermithidae</taxon>
        <taxon>Romanomermis</taxon>
    </lineage>
</organism>
<evidence type="ECO:0000313" key="1">
    <source>
        <dbReference type="Proteomes" id="UP000887565"/>
    </source>
</evidence>
<reference evidence="2" key="1">
    <citation type="submission" date="2022-11" db="UniProtKB">
        <authorList>
            <consortium name="WormBaseParasite"/>
        </authorList>
    </citation>
    <scope>IDENTIFICATION</scope>
</reference>
<evidence type="ECO:0000313" key="2">
    <source>
        <dbReference type="WBParaSite" id="nRc.2.0.1.t36788-RA"/>
    </source>
</evidence>
<dbReference type="AlphaFoldDB" id="A0A915KDB4"/>